<feature type="domain" description="Sulfotransferase" evidence="2">
    <location>
        <begin position="5"/>
        <end position="55"/>
    </location>
</feature>
<dbReference type="AlphaFoldDB" id="A0ABD0PBF2"/>
<keyword evidence="1" id="KW-0808">Transferase</keyword>
<feature type="non-terminal residue" evidence="3">
    <location>
        <position position="1"/>
    </location>
</feature>
<evidence type="ECO:0000259" key="2">
    <source>
        <dbReference type="Pfam" id="PF00685"/>
    </source>
</evidence>
<dbReference type="EC" id="2.8.2.-" evidence="1"/>
<accession>A0ABD0PBF2</accession>
<gene>
    <name evidence="3" type="ORF">M9458_031724</name>
</gene>
<reference evidence="3 4" key="1">
    <citation type="submission" date="2024-05" db="EMBL/GenBank/DDBJ databases">
        <title>Genome sequencing and assembly of Indian major carp, Cirrhinus mrigala (Hamilton, 1822).</title>
        <authorList>
            <person name="Mohindra V."/>
            <person name="Chowdhury L.M."/>
            <person name="Lal K."/>
            <person name="Jena J.K."/>
        </authorList>
    </citation>
    <scope>NUCLEOTIDE SEQUENCE [LARGE SCALE GENOMIC DNA]</scope>
    <source>
        <strain evidence="3">CM1030</strain>
        <tissue evidence="3">Blood</tissue>
    </source>
</reference>
<comment type="caution">
    <text evidence="3">The sequence shown here is derived from an EMBL/GenBank/DDBJ whole genome shotgun (WGS) entry which is preliminary data.</text>
</comment>
<evidence type="ECO:0000313" key="4">
    <source>
        <dbReference type="Proteomes" id="UP001529510"/>
    </source>
</evidence>
<organism evidence="3 4">
    <name type="scientific">Cirrhinus mrigala</name>
    <name type="common">Mrigala</name>
    <dbReference type="NCBI Taxonomy" id="683832"/>
    <lineage>
        <taxon>Eukaryota</taxon>
        <taxon>Metazoa</taxon>
        <taxon>Chordata</taxon>
        <taxon>Craniata</taxon>
        <taxon>Vertebrata</taxon>
        <taxon>Euteleostomi</taxon>
        <taxon>Actinopterygii</taxon>
        <taxon>Neopterygii</taxon>
        <taxon>Teleostei</taxon>
        <taxon>Ostariophysi</taxon>
        <taxon>Cypriniformes</taxon>
        <taxon>Cyprinidae</taxon>
        <taxon>Labeoninae</taxon>
        <taxon>Labeonini</taxon>
        <taxon>Cirrhinus</taxon>
    </lineage>
</organism>
<keyword evidence="4" id="KW-1185">Reference proteome</keyword>
<dbReference type="GO" id="GO:0016740">
    <property type="term" value="F:transferase activity"/>
    <property type="evidence" value="ECO:0007669"/>
    <property type="project" value="UniProtKB-KW"/>
</dbReference>
<evidence type="ECO:0000256" key="1">
    <source>
        <dbReference type="RuleBase" id="RU361155"/>
    </source>
</evidence>
<dbReference type="InterPro" id="IPR027417">
    <property type="entry name" value="P-loop_NTPase"/>
</dbReference>
<proteinExistence type="inferred from homology"/>
<protein>
    <recommendedName>
        <fullName evidence="1">Sulfotransferase</fullName>
        <ecNumber evidence="1">2.8.2.-</ecNumber>
    </recommendedName>
</protein>
<sequence length="71" mass="8178">DLTSVETVPNWDRAPWLEETRAALVLQKLPSPRAIVSHMHYHLMPSSFFKSKAKVQKTAELSYLHVVITLY</sequence>
<evidence type="ECO:0000313" key="3">
    <source>
        <dbReference type="EMBL" id="KAL0171413.1"/>
    </source>
</evidence>
<dbReference type="Pfam" id="PF00685">
    <property type="entry name" value="Sulfotransfer_1"/>
    <property type="match status" value="1"/>
</dbReference>
<dbReference type="EMBL" id="JAMKFB020000016">
    <property type="protein sequence ID" value="KAL0171413.1"/>
    <property type="molecule type" value="Genomic_DNA"/>
</dbReference>
<dbReference type="Proteomes" id="UP001529510">
    <property type="component" value="Unassembled WGS sequence"/>
</dbReference>
<dbReference type="InterPro" id="IPR000863">
    <property type="entry name" value="Sulfotransferase_dom"/>
</dbReference>
<dbReference type="Gene3D" id="3.40.50.300">
    <property type="entry name" value="P-loop containing nucleotide triphosphate hydrolases"/>
    <property type="match status" value="1"/>
</dbReference>
<comment type="similarity">
    <text evidence="1">Belongs to the sulfotransferase 1 family.</text>
</comment>
<dbReference type="SUPFAM" id="SSF52540">
    <property type="entry name" value="P-loop containing nucleoside triphosphate hydrolases"/>
    <property type="match status" value="1"/>
</dbReference>
<name>A0ABD0PBF2_CIRMR</name>